<dbReference type="OrthoDB" id="2571006at2759"/>
<evidence type="ECO:0000256" key="1">
    <source>
        <dbReference type="SAM" id="MobiDB-lite"/>
    </source>
</evidence>
<feature type="region of interest" description="Disordered" evidence="1">
    <location>
        <begin position="449"/>
        <end position="474"/>
    </location>
</feature>
<proteinExistence type="predicted"/>
<evidence type="ECO:0000313" key="2">
    <source>
        <dbReference type="EMBL" id="ALO60503.1"/>
    </source>
</evidence>
<protein>
    <submittedName>
        <fullName evidence="2">Uncharacterized protein</fullName>
    </submittedName>
</protein>
<dbReference type="InParanoid" id="A0A0S2LIG1"/>
<dbReference type="PaxDb" id="214684-A0A0S2LIG1"/>
<dbReference type="VEuPathDB" id="FungiDB:CNC06245"/>
<dbReference type="KEGG" id="cne:CNC06245"/>
<gene>
    <name evidence="2" type="ordered locus">CNC06245</name>
</gene>
<name>A0A0S2LIG1_CRYD1</name>
<accession>A0A0S2LIG1</accession>
<reference evidence="2 3" key="1">
    <citation type="journal article" date="2005" name="Science">
        <title>The genome of the basidiomycetous yeast and human pathogen Cryptococcus neoformans.</title>
        <authorList>
            <person name="Loftus B.J."/>
            <person name="Fung E."/>
            <person name="Roncaglia P."/>
            <person name="Rowley D."/>
            <person name="Amedeo P."/>
            <person name="Bruno D."/>
            <person name="Vamathevan J."/>
            <person name="Miranda M."/>
            <person name="Anderson I.J."/>
            <person name="Fraser J.A."/>
            <person name="Allen J.E."/>
            <person name="Bosdet I.E."/>
            <person name="Brent M.R."/>
            <person name="Chiu R."/>
            <person name="Doering T.L."/>
            <person name="Donlin M.J."/>
            <person name="D'Souza C.A."/>
            <person name="Fox D.S."/>
            <person name="Grinberg V."/>
            <person name="Fu J."/>
            <person name="Fukushima M."/>
            <person name="Haas B.J."/>
            <person name="Huang J.C."/>
            <person name="Janbon G."/>
            <person name="Jones S.J."/>
            <person name="Koo H.L."/>
            <person name="Krzywinski M.I."/>
            <person name="Kwon-Chung J.K."/>
            <person name="Lengeler K.B."/>
            <person name="Maiti R."/>
            <person name="Marra M.A."/>
            <person name="Marra R.E."/>
            <person name="Mathewson C.A."/>
            <person name="Mitchell T.G."/>
            <person name="Pertea M."/>
            <person name="Riggs F.R."/>
            <person name="Salzberg S.L."/>
            <person name="Schein J.E."/>
            <person name="Shvartsbeyn A."/>
            <person name="Shin H."/>
            <person name="Shumway M."/>
            <person name="Specht C.A."/>
            <person name="Suh B.B."/>
            <person name="Tenney A."/>
            <person name="Utterback T.R."/>
            <person name="Wickes B.L."/>
            <person name="Wortman J.R."/>
            <person name="Wye N.H."/>
            <person name="Kronstad J.W."/>
            <person name="Lodge J.K."/>
            <person name="Heitman J."/>
            <person name="Davis R.W."/>
            <person name="Fraser C.M."/>
            <person name="Hyman R.W."/>
        </authorList>
    </citation>
    <scope>NUCLEOTIDE SEQUENCE [LARGE SCALE GENOMIC DNA]</scope>
    <source>
        <strain evidence="3">JEC21 / ATCC MYA-565</strain>
    </source>
</reference>
<dbReference type="Proteomes" id="UP000002149">
    <property type="component" value="Chromosome 3"/>
</dbReference>
<organism evidence="2 3">
    <name type="scientific">Cryptococcus deneoformans (strain JEC21 / ATCC MYA-565)</name>
    <name type="common">Cryptococcus neoformans var. neoformans serotype D</name>
    <dbReference type="NCBI Taxonomy" id="214684"/>
    <lineage>
        <taxon>Eukaryota</taxon>
        <taxon>Fungi</taxon>
        <taxon>Dikarya</taxon>
        <taxon>Basidiomycota</taxon>
        <taxon>Agaricomycotina</taxon>
        <taxon>Tremellomycetes</taxon>
        <taxon>Tremellales</taxon>
        <taxon>Cryptococcaceae</taxon>
        <taxon>Cryptococcus</taxon>
        <taxon>Cryptococcus neoformans species complex</taxon>
    </lineage>
</organism>
<dbReference type="AlphaFoldDB" id="A0A0S2LIG1"/>
<dbReference type="RefSeq" id="XP_024514318.1">
    <property type="nucleotide sequence ID" value="XM_024658463.1"/>
</dbReference>
<dbReference type="GeneID" id="36392813"/>
<sequence>MGAALSSSKSPNYIHPAIQSSNPPTRVYRIEVYKICRLVKQLTEDERKLNGIKVIIKINPVKGRPHSTSIDMPYPPSVYQKNPSESRLRPMLLSTKTSITSFPRSMSKSDIKTQPIISDPHQPLEIVGLKKVKYIPTSYINTFHFDKHYNVRDILTAIDATINEVCSPTPTECTVTQGKNTAASSVISTPIRLIQRPLTVKGPFILPESDTNNGVDTGSLARTSAETVTNAISIPKAASYMDVKTEVSPATTTISFRDTLTSEADSNSIMETTISEPATVIFTPEAPKLNKMQIASTSSDSILDITFGSLNFPMPTIANSDISGTSYIKSIGSCHPQSIVNPSMLTFPSRKILKNADTVFSPEKIKTSTANTIPPLNTINKLSRRRSQKMTASKLPTDYDPFSTGDICLNITMPLNTRKVHPTAGNRPYPSSISTNRFIRDAPSLAIQPTEGNCRTLPPNNMAGRIPGSRFPMI</sequence>
<dbReference type="EMBL" id="AE017343">
    <property type="protein sequence ID" value="ALO60503.1"/>
    <property type="molecule type" value="Genomic_DNA"/>
</dbReference>
<evidence type="ECO:0000313" key="3">
    <source>
        <dbReference type="Proteomes" id="UP000002149"/>
    </source>
</evidence>
<keyword evidence="3" id="KW-1185">Reference proteome</keyword>